<evidence type="ECO:0000259" key="5">
    <source>
        <dbReference type="PROSITE" id="PS50109"/>
    </source>
</evidence>
<dbReference type="SMART" id="SM00448">
    <property type="entry name" value="REC"/>
    <property type="match status" value="1"/>
</dbReference>
<dbReference type="PANTHER" id="PTHR43547">
    <property type="entry name" value="TWO-COMPONENT HISTIDINE KINASE"/>
    <property type="match status" value="1"/>
</dbReference>
<dbReference type="SUPFAM" id="SSF55874">
    <property type="entry name" value="ATPase domain of HSP90 chaperone/DNA topoisomerase II/histidine kinase"/>
    <property type="match status" value="1"/>
</dbReference>
<dbReference type="SMART" id="SM00387">
    <property type="entry name" value="HATPase_c"/>
    <property type="match status" value="1"/>
</dbReference>
<dbReference type="PRINTS" id="PR00344">
    <property type="entry name" value="BCTRLSENSOR"/>
</dbReference>
<dbReference type="InterPro" id="IPR036097">
    <property type="entry name" value="HisK_dim/P_sf"/>
</dbReference>
<feature type="modified residue" description="4-aspartylphosphate" evidence="4">
    <location>
        <position position="58"/>
    </location>
</feature>
<dbReference type="CDD" id="cd00082">
    <property type="entry name" value="HisKA"/>
    <property type="match status" value="1"/>
</dbReference>
<evidence type="ECO:0000256" key="3">
    <source>
        <dbReference type="ARBA" id="ARBA00022553"/>
    </source>
</evidence>
<dbReference type="InterPro" id="IPR001789">
    <property type="entry name" value="Sig_transdc_resp-reg_receiver"/>
</dbReference>
<feature type="domain" description="Response regulatory" evidence="6">
    <location>
        <begin position="10"/>
        <end position="124"/>
    </location>
</feature>
<dbReference type="EC" id="2.7.13.3" evidence="2"/>
<dbReference type="InterPro" id="IPR003594">
    <property type="entry name" value="HATPase_dom"/>
</dbReference>
<keyword evidence="7" id="KW-0808">Transferase</keyword>
<evidence type="ECO:0000259" key="6">
    <source>
        <dbReference type="PROSITE" id="PS50110"/>
    </source>
</evidence>
<evidence type="ECO:0000313" key="8">
    <source>
        <dbReference type="Proteomes" id="UP000236893"/>
    </source>
</evidence>
<gene>
    <name evidence="7" type="ORF">C3K47_16725</name>
</gene>
<evidence type="ECO:0000256" key="1">
    <source>
        <dbReference type="ARBA" id="ARBA00000085"/>
    </source>
</evidence>
<keyword evidence="8" id="KW-1185">Reference proteome</keyword>
<dbReference type="OrthoDB" id="9781208at2"/>
<dbReference type="Pfam" id="PF00512">
    <property type="entry name" value="HisKA"/>
    <property type="match status" value="1"/>
</dbReference>
<dbReference type="PROSITE" id="PS50109">
    <property type="entry name" value="HIS_KIN"/>
    <property type="match status" value="1"/>
</dbReference>
<dbReference type="AlphaFoldDB" id="A0A2S4ZXY4"/>
<comment type="caution">
    <text evidence="7">The sequence shown here is derived from an EMBL/GenBank/DDBJ whole genome shotgun (WGS) entry which is preliminary data.</text>
</comment>
<comment type="catalytic activity">
    <reaction evidence="1">
        <text>ATP + protein L-histidine = ADP + protein N-phospho-L-histidine.</text>
        <dbReference type="EC" id="2.7.13.3"/>
    </reaction>
</comment>
<dbReference type="Gene3D" id="3.30.565.10">
    <property type="entry name" value="Histidine kinase-like ATPase, C-terminal domain"/>
    <property type="match status" value="1"/>
</dbReference>
<sequence>MKSLTPNAIRILYLDDEQDNLNAFKATFRREFEIYTVQSVSEATRILQEIPVHIIIADQCMPYCSGVEFLGSIINRFPEPIRVLITGFIDSEVLIDAINSGQIYRFVRKPWDEMELRNTIYNAYDSYRTTQQLKQNVAELEKTNNELSRFIYSMSHDLRSPLMSIQGVIKLANLEQSVIDPNGYLDIIGQSVHKLDEYILKVIQYYQNSKAEVINESIRFESFINELLEEFKPQNLSIDFQIDIDQPVDFIGDTFHISVILNNLISNAIKYQRMDEVAQVVNIEVKVNAAKTVISIADNGIGILNEHLDQIFKLFFRAKNTRRSGSGIGLYIVKEAMNKIGGKISVKSAPNKGTRFDISIPNRRVEEMSLCV</sequence>
<dbReference type="SUPFAM" id="SSF47384">
    <property type="entry name" value="Homodimeric domain of signal transducing histidine kinase"/>
    <property type="match status" value="1"/>
</dbReference>
<dbReference type="InterPro" id="IPR005467">
    <property type="entry name" value="His_kinase_dom"/>
</dbReference>
<evidence type="ECO:0000256" key="2">
    <source>
        <dbReference type="ARBA" id="ARBA00012438"/>
    </source>
</evidence>
<proteinExistence type="predicted"/>
<organism evidence="7 8">
    <name type="scientific">Solitalea longa</name>
    <dbReference type="NCBI Taxonomy" id="2079460"/>
    <lineage>
        <taxon>Bacteria</taxon>
        <taxon>Pseudomonadati</taxon>
        <taxon>Bacteroidota</taxon>
        <taxon>Sphingobacteriia</taxon>
        <taxon>Sphingobacteriales</taxon>
        <taxon>Sphingobacteriaceae</taxon>
        <taxon>Solitalea</taxon>
    </lineage>
</organism>
<dbReference type="Proteomes" id="UP000236893">
    <property type="component" value="Unassembled WGS sequence"/>
</dbReference>
<dbReference type="PANTHER" id="PTHR43547:SF2">
    <property type="entry name" value="HYBRID SIGNAL TRANSDUCTION HISTIDINE KINASE C"/>
    <property type="match status" value="1"/>
</dbReference>
<dbReference type="RefSeq" id="WP_103790309.1">
    <property type="nucleotide sequence ID" value="NZ_PQVF01000013.1"/>
</dbReference>
<dbReference type="Gene3D" id="3.40.50.2300">
    <property type="match status" value="1"/>
</dbReference>
<dbReference type="CDD" id="cd00075">
    <property type="entry name" value="HATPase"/>
    <property type="match status" value="1"/>
</dbReference>
<feature type="domain" description="Histidine kinase" evidence="5">
    <location>
        <begin position="153"/>
        <end position="364"/>
    </location>
</feature>
<dbReference type="SMART" id="SM00388">
    <property type="entry name" value="HisKA"/>
    <property type="match status" value="1"/>
</dbReference>
<keyword evidence="7" id="KW-0418">Kinase</keyword>
<dbReference type="GO" id="GO:0000155">
    <property type="term" value="F:phosphorelay sensor kinase activity"/>
    <property type="evidence" value="ECO:0007669"/>
    <property type="project" value="InterPro"/>
</dbReference>
<dbReference type="Gene3D" id="1.10.287.130">
    <property type="match status" value="1"/>
</dbReference>
<evidence type="ECO:0000256" key="4">
    <source>
        <dbReference type="PROSITE-ProRule" id="PRU00169"/>
    </source>
</evidence>
<protein>
    <recommendedName>
        <fullName evidence="2">histidine kinase</fullName>
        <ecNumber evidence="2">2.7.13.3</ecNumber>
    </recommendedName>
</protein>
<keyword evidence="3 4" id="KW-0597">Phosphoprotein</keyword>
<accession>A0A2S4ZXY4</accession>
<dbReference type="SUPFAM" id="SSF52172">
    <property type="entry name" value="CheY-like"/>
    <property type="match status" value="1"/>
</dbReference>
<dbReference type="InterPro" id="IPR011006">
    <property type="entry name" value="CheY-like_superfamily"/>
</dbReference>
<evidence type="ECO:0000313" key="7">
    <source>
        <dbReference type="EMBL" id="POY35221.1"/>
    </source>
</evidence>
<dbReference type="PROSITE" id="PS50110">
    <property type="entry name" value="RESPONSE_REGULATORY"/>
    <property type="match status" value="1"/>
</dbReference>
<dbReference type="Pfam" id="PF00072">
    <property type="entry name" value="Response_reg"/>
    <property type="match status" value="1"/>
</dbReference>
<dbReference type="InterPro" id="IPR004358">
    <property type="entry name" value="Sig_transdc_His_kin-like_C"/>
</dbReference>
<dbReference type="InterPro" id="IPR003661">
    <property type="entry name" value="HisK_dim/P_dom"/>
</dbReference>
<dbReference type="CDD" id="cd17569">
    <property type="entry name" value="REC_HupR-like"/>
    <property type="match status" value="1"/>
</dbReference>
<reference evidence="7 8" key="1">
    <citation type="submission" date="2018-01" db="EMBL/GenBank/DDBJ databases">
        <authorList>
            <person name="Gaut B.S."/>
            <person name="Morton B.R."/>
            <person name="Clegg M.T."/>
            <person name="Duvall M.R."/>
        </authorList>
    </citation>
    <scope>NUCLEOTIDE SEQUENCE [LARGE SCALE GENOMIC DNA]</scope>
    <source>
        <strain evidence="7 8">HR-AV</strain>
    </source>
</reference>
<name>A0A2S4ZXY4_9SPHI</name>
<dbReference type="EMBL" id="PQVF01000013">
    <property type="protein sequence ID" value="POY35221.1"/>
    <property type="molecule type" value="Genomic_DNA"/>
</dbReference>
<dbReference type="InterPro" id="IPR036890">
    <property type="entry name" value="HATPase_C_sf"/>
</dbReference>
<dbReference type="Pfam" id="PF02518">
    <property type="entry name" value="HATPase_c"/>
    <property type="match status" value="1"/>
</dbReference>